<sequence>MGTELVSGVEGGRPSVRPEKRDLCRRMMVAREEQIWERKMGNGRTRVERDWSGKTVRACAFSGIVLGYGSELGAHVRRRIWAGWVAKRGERSVITGDLRPIEGEWAIRHDSGGEFGMGRAEMGRPAAAANSRAPRGGGQSGRGADAGGGGRVDR</sequence>
<evidence type="ECO:0000313" key="2">
    <source>
        <dbReference type="EMBL" id="ONK80093.1"/>
    </source>
</evidence>
<feature type="compositionally biased region" description="Gly residues" evidence="1">
    <location>
        <begin position="135"/>
        <end position="154"/>
    </location>
</feature>
<dbReference type="EMBL" id="CM007381">
    <property type="protein sequence ID" value="ONK80093.1"/>
    <property type="molecule type" value="Genomic_DNA"/>
</dbReference>
<proteinExistence type="predicted"/>
<accession>A0A5P1FQT8</accession>
<reference evidence="3" key="1">
    <citation type="journal article" date="2017" name="Nat. Commun.">
        <title>The asparagus genome sheds light on the origin and evolution of a young Y chromosome.</title>
        <authorList>
            <person name="Harkess A."/>
            <person name="Zhou J."/>
            <person name="Xu C."/>
            <person name="Bowers J.E."/>
            <person name="Van der Hulst R."/>
            <person name="Ayyampalayam S."/>
            <person name="Mercati F."/>
            <person name="Riccardi P."/>
            <person name="McKain M.R."/>
            <person name="Kakrana A."/>
            <person name="Tang H."/>
            <person name="Ray J."/>
            <person name="Groenendijk J."/>
            <person name="Arikit S."/>
            <person name="Mathioni S.M."/>
            <person name="Nakano M."/>
            <person name="Shan H."/>
            <person name="Telgmann-Rauber A."/>
            <person name="Kanno A."/>
            <person name="Yue Z."/>
            <person name="Chen H."/>
            <person name="Li W."/>
            <person name="Chen Y."/>
            <person name="Xu X."/>
            <person name="Zhang Y."/>
            <person name="Luo S."/>
            <person name="Chen H."/>
            <person name="Gao J."/>
            <person name="Mao Z."/>
            <person name="Pires J.C."/>
            <person name="Luo M."/>
            <person name="Kudrna D."/>
            <person name="Wing R.A."/>
            <person name="Meyers B.C."/>
            <person name="Yi K."/>
            <person name="Kong H."/>
            <person name="Lavrijsen P."/>
            <person name="Sunseri F."/>
            <person name="Falavigna A."/>
            <person name="Ye Y."/>
            <person name="Leebens-Mack J.H."/>
            <person name="Chen G."/>
        </authorList>
    </citation>
    <scope>NUCLEOTIDE SEQUENCE [LARGE SCALE GENOMIC DNA]</scope>
    <source>
        <strain evidence="3">cv. DH0086</strain>
    </source>
</reference>
<organism evidence="2 3">
    <name type="scientific">Asparagus officinalis</name>
    <name type="common">Garden asparagus</name>
    <dbReference type="NCBI Taxonomy" id="4686"/>
    <lineage>
        <taxon>Eukaryota</taxon>
        <taxon>Viridiplantae</taxon>
        <taxon>Streptophyta</taxon>
        <taxon>Embryophyta</taxon>
        <taxon>Tracheophyta</taxon>
        <taxon>Spermatophyta</taxon>
        <taxon>Magnoliopsida</taxon>
        <taxon>Liliopsida</taxon>
        <taxon>Asparagales</taxon>
        <taxon>Asparagaceae</taxon>
        <taxon>Asparagoideae</taxon>
        <taxon>Asparagus</taxon>
    </lineage>
</organism>
<evidence type="ECO:0000256" key="1">
    <source>
        <dbReference type="SAM" id="MobiDB-lite"/>
    </source>
</evidence>
<name>A0A5P1FQT8_ASPOF</name>
<dbReference type="Proteomes" id="UP000243459">
    <property type="component" value="Chromosome 1"/>
</dbReference>
<feature type="compositionally biased region" description="Low complexity" evidence="1">
    <location>
        <begin position="123"/>
        <end position="134"/>
    </location>
</feature>
<protein>
    <submittedName>
        <fullName evidence="2">Uncharacterized protein</fullName>
    </submittedName>
</protein>
<gene>
    <name evidence="2" type="ORF">A4U43_C01F13820</name>
</gene>
<evidence type="ECO:0000313" key="3">
    <source>
        <dbReference type="Proteomes" id="UP000243459"/>
    </source>
</evidence>
<dbReference type="AlphaFoldDB" id="A0A5P1FQT8"/>
<feature type="region of interest" description="Disordered" evidence="1">
    <location>
        <begin position="114"/>
        <end position="154"/>
    </location>
</feature>
<keyword evidence="3" id="KW-1185">Reference proteome</keyword>
<dbReference type="Gramene" id="ONK80093">
    <property type="protein sequence ID" value="ONK80093"/>
    <property type="gene ID" value="A4U43_C01F13820"/>
</dbReference>